<dbReference type="Proteomes" id="UP000077315">
    <property type="component" value="Unassembled WGS sequence"/>
</dbReference>
<proteinExistence type="predicted"/>
<dbReference type="InParanoid" id="A0A162ZQ49"/>
<evidence type="ECO:0000313" key="2">
    <source>
        <dbReference type="EMBL" id="OAD68341.1"/>
    </source>
</evidence>
<dbReference type="GeneID" id="28993398"/>
<keyword evidence="3" id="KW-1185">Reference proteome</keyword>
<evidence type="ECO:0000256" key="1">
    <source>
        <dbReference type="SAM" id="MobiDB-lite"/>
    </source>
</evidence>
<name>A0A162ZQ49_PHYB8</name>
<gene>
    <name evidence="2" type="ORF">PHYBLDRAFT_150522</name>
</gene>
<reference evidence="3" key="1">
    <citation type="submission" date="2015-06" db="EMBL/GenBank/DDBJ databases">
        <title>Expansion of signal transduction pathways in fungi by whole-genome duplication.</title>
        <authorList>
            <consortium name="DOE Joint Genome Institute"/>
            <person name="Corrochano L.M."/>
            <person name="Kuo A."/>
            <person name="Marcet-Houben M."/>
            <person name="Polaino S."/>
            <person name="Salamov A."/>
            <person name="Villalobos J.M."/>
            <person name="Alvarez M.I."/>
            <person name="Avalos J."/>
            <person name="Benito E.P."/>
            <person name="Benoit I."/>
            <person name="Burger G."/>
            <person name="Camino L.P."/>
            <person name="Canovas D."/>
            <person name="Cerda-Olmedo E."/>
            <person name="Cheng J.-F."/>
            <person name="Dominguez A."/>
            <person name="Elias M."/>
            <person name="Eslava A.P."/>
            <person name="Glaser F."/>
            <person name="Grimwood J."/>
            <person name="Gutierrez G."/>
            <person name="Heitman J."/>
            <person name="Henrissat B."/>
            <person name="Iturriaga E.A."/>
            <person name="Lang B.F."/>
            <person name="Lavin J.L."/>
            <person name="Lee S."/>
            <person name="Li W."/>
            <person name="Lindquist E."/>
            <person name="Lopez-Garcia S."/>
            <person name="Luque E.M."/>
            <person name="Marcos A.T."/>
            <person name="Martin J."/>
            <person name="McCluskey K."/>
            <person name="Medina H.R."/>
            <person name="Miralles-Duran A."/>
            <person name="Miyazaki A."/>
            <person name="Munoz-Torres E."/>
            <person name="Oguiza J.A."/>
            <person name="Ohm R."/>
            <person name="Olmedo M."/>
            <person name="Orejas M."/>
            <person name="Ortiz-Castellanos L."/>
            <person name="Pisabarro A.G."/>
            <person name="Rodriguez-Romero J."/>
            <person name="Ruiz-Herrera J."/>
            <person name="Ruiz-Vazquez R."/>
            <person name="Sanz C."/>
            <person name="Schackwitz W."/>
            <person name="Schmutz J."/>
            <person name="Shahriari M."/>
            <person name="Shelest E."/>
            <person name="Silva-Franco F."/>
            <person name="Soanes D."/>
            <person name="Syed K."/>
            <person name="Tagua V.G."/>
            <person name="Talbot N.J."/>
            <person name="Thon M."/>
            <person name="De vries R.P."/>
            <person name="Wiebenga A."/>
            <person name="Yadav J.S."/>
            <person name="Braun E.L."/>
            <person name="Baker S."/>
            <person name="Garre V."/>
            <person name="Horwitz B."/>
            <person name="Torres-Martinez S."/>
            <person name="Idnurm A."/>
            <person name="Herrera-Estrella A."/>
            <person name="Gabaldon T."/>
            <person name="Grigoriev I.V."/>
        </authorList>
    </citation>
    <scope>NUCLEOTIDE SEQUENCE [LARGE SCALE GENOMIC DNA]</scope>
    <source>
        <strain evidence="3">NRRL 1555(-)</strain>
    </source>
</reference>
<organism evidence="2 3">
    <name type="scientific">Phycomyces blakesleeanus (strain ATCC 8743b / DSM 1359 / FGSC 10004 / NBRC 33097 / NRRL 1555)</name>
    <dbReference type="NCBI Taxonomy" id="763407"/>
    <lineage>
        <taxon>Eukaryota</taxon>
        <taxon>Fungi</taxon>
        <taxon>Fungi incertae sedis</taxon>
        <taxon>Mucoromycota</taxon>
        <taxon>Mucoromycotina</taxon>
        <taxon>Mucoromycetes</taxon>
        <taxon>Mucorales</taxon>
        <taxon>Phycomycetaceae</taxon>
        <taxon>Phycomyces</taxon>
    </lineage>
</organism>
<protein>
    <submittedName>
        <fullName evidence="2">Uncharacterized protein</fullName>
    </submittedName>
</protein>
<dbReference type="AlphaFoldDB" id="A0A162ZQ49"/>
<feature type="compositionally biased region" description="Basic residues" evidence="1">
    <location>
        <begin position="33"/>
        <end position="47"/>
    </location>
</feature>
<feature type="region of interest" description="Disordered" evidence="1">
    <location>
        <begin position="23"/>
        <end position="72"/>
    </location>
</feature>
<accession>A0A162ZQ49</accession>
<dbReference type="VEuPathDB" id="FungiDB:PHYBLDRAFT_150522"/>
<sequence>MLEQDYIEGFGYRGIGSKISQETWGDHSCPSRHVTRLTHRRRQRPRVWYHPSRLTAGPNHRRNPPSGIPHQKLDKGVVAYNTHNKYKCPFSSVG</sequence>
<dbReference type="RefSeq" id="XP_018286381.1">
    <property type="nucleotide sequence ID" value="XM_018432492.1"/>
</dbReference>
<dbReference type="EMBL" id="KV440995">
    <property type="protein sequence ID" value="OAD68341.1"/>
    <property type="molecule type" value="Genomic_DNA"/>
</dbReference>
<evidence type="ECO:0000313" key="3">
    <source>
        <dbReference type="Proteomes" id="UP000077315"/>
    </source>
</evidence>